<name>A0A517Y7A9_9BACT</name>
<evidence type="ECO:0000313" key="3">
    <source>
        <dbReference type="EMBL" id="QDU26124.1"/>
    </source>
</evidence>
<reference evidence="3 4" key="1">
    <citation type="submission" date="2019-02" db="EMBL/GenBank/DDBJ databases">
        <title>Deep-cultivation of Planctomycetes and their phenomic and genomic characterization uncovers novel biology.</title>
        <authorList>
            <person name="Wiegand S."/>
            <person name="Jogler M."/>
            <person name="Boedeker C."/>
            <person name="Pinto D."/>
            <person name="Vollmers J."/>
            <person name="Rivas-Marin E."/>
            <person name="Kohn T."/>
            <person name="Peeters S.H."/>
            <person name="Heuer A."/>
            <person name="Rast P."/>
            <person name="Oberbeckmann S."/>
            <person name="Bunk B."/>
            <person name="Jeske O."/>
            <person name="Meyerdierks A."/>
            <person name="Storesund J.E."/>
            <person name="Kallscheuer N."/>
            <person name="Luecker S."/>
            <person name="Lage O.M."/>
            <person name="Pohl T."/>
            <person name="Merkel B.J."/>
            <person name="Hornburger P."/>
            <person name="Mueller R.-W."/>
            <person name="Bruemmer F."/>
            <person name="Labrenz M."/>
            <person name="Spormann A.M."/>
            <person name="Op den Camp H."/>
            <person name="Overmann J."/>
            <person name="Amann R."/>
            <person name="Jetten M.S.M."/>
            <person name="Mascher T."/>
            <person name="Medema M.H."/>
            <person name="Devos D.P."/>
            <person name="Kaster A.-K."/>
            <person name="Ovreas L."/>
            <person name="Rohde M."/>
            <person name="Galperin M.Y."/>
            <person name="Jogler C."/>
        </authorList>
    </citation>
    <scope>NUCLEOTIDE SEQUENCE [LARGE SCALE GENOMIC DNA]</scope>
    <source>
        <strain evidence="3 4">ETA_A8</strain>
    </source>
</reference>
<dbReference type="InterPro" id="IPR045584">
    <property type="entry name" value="Pilin-like"/>
</dbReference>
<dbReference type="Proteomes" id="UP000315017">
    <property type="component" value="Chromosome"/>
</dbReference>
<dbReference type="InterPro" id="IPR011453">
    <property type="entry name" value="DUF1559"/>
</dbReference>
<dbReference type="PROSITE" id="PS00409">
    <property type="entry name" value="PROKAR_NTER_METHYL"/>
    <property type="match status" value="1"/>
</dbReference>
<dbReference type="InterPro" id="IPR012902">
    <property type="entry name" value="N_methyl_site"/>
</dbReference>
<feature type="domain" description="DUF1559" evidence="2">
    <location>
        <begin position="33"/>
        <end position="294"/>
    </location>
</feature>
<dbReference type="RefSeq" id="WP_145086187.1">
    <property type="nucleotide sequence ID" value="NZ_CP036274.1"/>
</dbReference>
<proteinExistence type="predicted"/>
<keyword evidence="4" id="KW-1185">Reference proteome</keyword>
<dbReference type="KEGG" id="aagg:ETAA8_11980"/>
<organism evidence="3 4">
    <name type="scientific">Anatilimnocola aggregata</name>
    <dbReference type="NCBI Taxonomy" id="2528021"/>
    <lineage>
        <taxon>Bacteria</taxon>
        <taxon>Pseudomonadati</taxon>
        <taxon>Planctomycetota</taxon>
        <taxon>Planctomycetia</taxon>
        <taxon>Pirellulales</taxon>
        <taxon>Pirellulaceae</taxon>
        <taxon>Anatilimnocola</taxon>
    </lineage>
</organism>
<dbReference type="OrthoDB" id="255848at2"/>
<gene>
    <name evidence="3" type="primary">xcpT_5</name>
    <name evidence="3" type="ORF">ETAA8_11980</name>
</gene>
<dbReference type="NCBIfam" id="TIGR02532">
    <property type="entry name" value="IV_pilin_GFxxxE"/>
    <property type="match status" value="1"/>
</dbReference>
<accession>A0A517Y7A9</accession>
<feature type="compositionally biased region" description="Acidic residues" evidence="1">
    <location>
        <begin position="149"/>
        <end position="160"/>
    </location>
</feature>
<dbReference type="EMBL" id="CP036274">
    <property type="protein sequence ID" value="QDU26124.1"/>
    <property type="molecule type" value="Genomic_DNA"/>
</dbReference>
<feature type="compositionally biased region" description="Basic and acidic residues" evidence="1">
    <location>
        <begin position="138"/>
        <end position="148"/>
    </location>
</feature>
<protein>
    <submittedName>
        <fullName evidence="3">Type II secretion system protein G</fullName>
    </submittedName>
</protein>
<dbReference type="AlphaFoldDB" id="A0A517Y7A9"/>
<evidence type="ECO:0000256" key="1">
    <source>
        <dbReference type="SAM" id="MobiDB-lite"/>
    </source>
</evidence>
<dbReference type="NCBIfam" id="TIGR04294">
    <property type="entry name" value="pre_pil_HX9DG"/>
    <property type="match status" value="1"/>
</dbReference>
<dbReference type="SUPFAM" id="SSF54523">
    <property type="entry name" value="Pili subunits"/>
    <property type="match status" value="1"/>
</dbReference>
<feature type="region of interest" description="Disordered" evidence="1">
    <location>
        <begin position="131"/>
        <end position="172"/>
    </location>
</feature>
<dbReference type="Pfam" id="PF07963">
    <property type="entry name" value="N_methyl"/>
    <property type="match status" value="1"/>
</dbReference>
<sequence length="310" mass="33971">MLRHRLRGFTLVELLVVIAIIGVLMALLLPAVQAAREAARSAQCKNNVRQIGLALHNYHDTYDRLPPGWIADAPEGTPGWGWTVSILPQLEQTPLQNLVNRNLPISHAANQQAREQVLNLLLCPSDPSPKRFLLGSGGDHDDHDHDHDHEDEEHEDEHEEDGAVHRHSIDDGTPLFSVSRSNYIGMFGSNEVEDDPAAGNGAFAFLSQTRFASITDGLSNTLLVGERHGRFGGSMWQGVVPTANEGMLRIVGVADHTPNHHDHHFDDFTSFHPGGTHFVMGDGSVRRIDDHIDLGVYQGMATIGGGEISQ</sequence>
<dbReference type="InterPro" id="IPR027558">
    <property type="entry name" value="Pre_pil_HX9DG_C"/>
</dbReference>
<evidence type="ECO:0000313" key="4">
    <source>
        <dbReference type="Proteomes" id="UP000315017"/>
    </source>
</evidence>
<dbReference type="PANTHER" id="PTHR30093:SF2">
    <property type="entry name" value="TYPE II SECRETION SYSTEM PROTEIN H"/>
    <property type="match status" value="1"/>
</dbReference>
<dbReference type="Pfam" id="PF07596">
    <property type="entry name" value="SBP_bac_10"/>
    <property type="match status" value="1"/>
</dbReference>
<feature type="compositionally biased region" description="Basic and acidic residues" evidence="1">
    <location>
        <begin position="161"/>
        <end position="170"/>
    </location>
</feature>
<evidence type="ECO:0000259" key="2">
    <source>
        <dbReference type="Pfam" id="PF07596"/>
    </source>
</evidence>
<dbReference type="Gene3D" id="3.30.700.10">
    <property type="entry name" value="Glycoprotein, Type 4 Pilin"/>
    <property type="match status" value="1"/>
</dbReference>
<dbReference type="PANTHER" id="PTHR30093">
    <property type="entry name" value="GENERAL SECRETION PATHWAY PROTEIN G"/>
    <property type="match status" value="1"/>
</dbReference>